<dbReference type="InterPro" id="IPR036388">
    <property type="entry name" value="WH-like_DNA-bd_sf"/>
</dbReference>
<dbReference type="PROSITE" id="PS50995">
    <property type="entry name" value="HTH_MARR_2"/>
    <property type="match status" value="1"/>
</dbReference>
<keyword evidence="3" id="KW-0804">Transcription</keyword>
<dbReference type="GO" id="GO:0003677">
    <property type="term" value="F:DNA binding"/>
    <property type="evidence" value="ECO:0007669"/>
    <property type="project" value="UniProtKB-KW"/>
</dbReference>
<dbReference type="Pfam" id="PF12802">
    <property type="entry name" value="MarR_2"/>
    <property type="match status" value="1"/>
</dbReference>
<dbReference type="AlphaFoldDB" id="A0A1H9PA30"/>
<evidence type="ECO:0000313" key="6">
    <source>
        <dbReference type="Proteomes" id="UP000198556"/>
    </source>
</evidence>
<name>A0A1H9PA30_9LACT</name>
<dbReference type="SUPFAM" id="SSF46785">
    <property type="entry name" value="Winged helix' DNA-binding domain"/>
    <property type="match status" value="1"/>
</dbReference>
<gene>
    <name evidence="5" type="ORF">SAMN05421767_1522</name>
</gene>
<dbReference type="PANTHER" id="PTHR42756">
    <property type="entry name" value="TRANSCRIPTIONAL REGULATOR, MARR"/>
    <property type="match status" value="1"/>
</dbReference>
<dbReference type="Proteomes" id="UP000198556">
    <property type="component" value="Unassembled WGS sequence"/>
</dbReference>
<evidence type="ECO:0000313" key="5">
    <source>
        <dbReference type="EMBL" id="SER44463.1"/>
    </source>
</evidence>
<dbReference type="InterPro" id="IPR000835">
    <property type="entry name" value="HTH_MarR-typ"/>
</dbReference>
<keyword evidence="6" id="KW-1185">Reference proteome</keyword>
<dbReference type="PANTHER" id="PTHR42756:SF1">
    <property type="entry name" value="TRANSCRIPTIONAL REPRESSOR OF EMRAB OPERON"/>
    <property type="match status" value="1"/>
</dbReference>
<dbReference type="RefSeq" id="WP_089747892.1">
    <property type="nucleotide sequence ID" value="NZ_FOGF01000052.1"/>
</dbReference>
<dbReference type="PRINTS" id="PR00598">
    <property type="entry name" value="HTHMARR"/>
</dbReference>
<dbReference type="GO" id="GO:0003700">
    <property type="term" value="F:DNA-binding transcription factor activity"/>
    <property type="evidence" value="ECO:0007669"/>
    <property type="project" value="InterPro"/>
</dbReference>
<dbReference type="SMART" id="SM00347">
    <property type="entry name" value="HTH_MARR"/>
    <property type="match status" value="1"/>
</dbReference>
<keyword evidence="2 5" id="KW-0238">DNA-binding</keyword>
<sequence length="145" mass="16642">MASEEQIEFIITQYRQSCPHTFWKKNDTTNVGLGAVIRCLMKHDGKATSGQISEEMNVSTARVAALLKKMEQRGWLVREKDATDKRITLVKLTSEGMAIGVTMRKNIRQQIATLIDEIGVEKLMDFMETRAKIFELVDHSKFWLH</sequence>
<dbReference type="OrthoDB" id="9799747at2"/>
<evidence type="ECO:0000256" key="2">
    <source>
        <dbReference type="ARBA" id="ARBA00023125"/>
    </source>
</evidence>
<keyword evidence="1" id="KW-0805">Transcription regulation</keyword>
<organism evidence="5 6">
    <name type="scientific">Granulicatella balaenopterae</name>
    <dbReference type="NCBI Taxonomy" id="137733"/>
    <lineage>
        <taxon>Bacteria</taxon>
        <taxon>Bacillati</taxon>
        <taxon>Bacillota</taxon>
        <taxon>Bacilli</taxon>
        <taxon>Lactobacillales</taxon>
        <taxon>Carnobacteriaceae</taxon>
        <taxon>Granulicatella</taxon>
    </lineage>
</organism>
<evidence type="ECO:0000256" key="3">
    <source>
        <dbReference type="ARBA" id="ARBA00023163"/>
    </source>
</evidence>
<accession>A0A1H9PA30</accession>
<dbReference type="InterPro" id="IPR036390">
    <property type="entry name" value="WH_DNA-bd_sf"/>
</dbReference>
<evidence type="ECO:0000259" key="4">
    <source>
        <dbReference type="PROSITE" id="PS50995"/>
    </source>
</evidence>
<protein>
    <submittedName>
        <fullName evidence="5">DNA-binding transcriptional regulator, MarR family</fullName>
    </submittedName>
</protein>
<proteinExistence type="predicted"/>
<feature type="domain" description="HTH marR-type" evidence="4">
    <location>
        <begin position="1"/>
        <end position="135"/>
    </location>
</feature>
<reference evidence="5 6" key="1">
    <citation type="submission" date="2016-10" db="EMBL/GenBank/DDBJ databases">
        <authorList>
            <person name="de Groot N.N."/>
        </authorList>
    </citation>
    <scope>NUCLEOTIDE SEQUENCE [LARGE SCALE GENOMIC DNA]</scope>
    <source>
        <strain evidence="5 6">DSM 15827</strain>
    </source>
</reference>
<dbReference type="STRING" id="137733.SAMN05421767_1522"/>
<evidence type="ECO:0000256" key="1">
    <source>
        <dbReference type="ARBA" id="ARBA00023015"/>
    </source>
</evidence>
<dbReference type="EMBL" id="FOGF01000052">
    <property type="protein sequence ID" value="SER44463.1"/>
    <property type="molecule type" value="Genomic_DNA"/>
</dbReference>
<dbReference type="Gene3D" id="1.10.10.10">
    <property type="entry name" value="Winged helix-like DNA-binding domain superfamily/Winged helix DNA-binding domain"/>
    <property type="match status" value="1"/>
</dbReference>